<dbReference type="SUPFAM" id="SSF51658">
    <property type="entry name" value="Xylose isomerase-like"/>
    <property type="match status" value="1"/>
</dbReference>
<evidence type="ECO:0000259" key="2">
    <source>
        <dbReference type="Pfam" id="PF01261"/>
    </source>
</evidence>
<keyword evidence="4" id="KW-1185">Reference proteome</keyword>
<sequence>MSIFSRLTLFLVCVGLLSAYSAFSSSYLDSKGKKAIEPENIPPVSIQLWSVNETLKKDFAGTLKAISKMGFEAVEFAGHFGPYGEDPQGLKKFLDSLHLKVSGAHVKMRDLTDDKFLNTVRFYQQLGTPMLIVPSDKRAEHADTIDAFVAQVNKVAAKMRDTGMGFGFHNHDRELVQYQNSTFWDYIATHTADDFILQLDVGWTVYAGKDPVAYINRYPNRTLTTHLKAKFPSNTKGKKPLIGQDITNWASVIRACVINGGTQWLVLEQEEYPDGLSQLEAVEKSKQGLDAVIRQITAVKATHLSLSSAQ</sequence>
<dbReference type="STRING" id="1859457.BET10_05080"/>
<evidence type="ECO:0000313" key="3">
    <source>
        <dbReference type="EMBL" id="OHU92823.1"/>
    </source>
</evidence>
<protein>
    <submittedName>
        <fullName evidence="3">Sugar phosphate isomerase</fullName>
    </submittedName>
</protein>
<dbReference type="EMBL" id="MKJU01000006">
    <property type="protein sequence ID" value="OHU92823.1"/>
    <property type="molecule type" value="Genomic_DNA"/>
</dbReference>
<dbReference type="AlphaFoldDB" id="A0A1S1N088"/>
<dbReference type="GO" id="GO:0016853">
    <property type="term" value="F:isomerase activity"/>
    <property type="evidence" value="ECO:0007669"/>
    <property type="project" value="UniProtKB-KW"/>
</dbReference>
<dbReference type="PANTHER" id="PTHR12110:SF41">
    <property type="entry name" value="INOSOSE DEHYDRATASE"/>
    <property type="match status" value="1"/>
</dbReference>
<dbReference type="Proteomes" id="UP000179786">
    <property type="component" value="Unassembled WGS sequence"/>
</dbReference>
<evidence type="ECO:0000313" key="4">
    <source>
        <dbReference type="Proteomes" id="UP000179786"/>
    </source>
</evidence>
<proteinExistence type="predicted"/>
<name>A0A1S1N088_9GAMM</name>
<dbReference type="Pfam" id="PF01261">
    <property type="entry name" value="AP_endonuc_2"/>
    <property type="match status" value="1"/>
</dbReference>
<gene>
    <name evidence="3" type="ORF">BET10_05080</name>
</gene>
<accession>A0A1S1N088</accession>
<dbReference type="OrthoDB" id="6258928at2"/>
<feature type="chain" id="PRO_5010240349" evidence="1">
    <location>
        <begin position="25"/>
        <end position="310"/>
    </location>
</feature>
<dbReference type="InterPro" id="IPR050312">
    <property type="entry name" value="IolE/XylAMocC-like"/>
</dbReference>
<comment type="caution">
    <text evidence="3">The sequence shown here is derived from an EMBL/GenBank/DDBJ whole genome shotgun (WGS) entry which is preliminary data.</text>
</comment>
<dbReference type="InterPro" id="IPR013022">
    <property type="entry name" value="Xyl_isomerase-like_TIM-brl"/>
</dbReference>
<dbReference type="InterPro" id="IPR036237">
    <property type="entry name" value="Xyl_isomerase-like_sf"/>
</dbReference>
<evidence type="ECO:0000256" key="1">
    <source>
        <dbReference type="SAM" id="SignalP"/>
    </source>
</evidence>
<keyword evidence="3" id="KW-0413">Isomerase</keyword>
<feature type="signal peptide" evidence="1">
    <location>
        <begin position="1"/>
        <end position="24"/>
    </location>
</feature>
<dbReference type="PANTHER" id="PTHR12110">
    <property type="entry name" value="HYDROXYPYRUVATE ISOMERASE"/>
    <property type="match status" value="1"/>
</dbReference>
<organism evidence="3 4">
    <name type="scientific">Pseudoalteromonas amylolytica</name>
    <dbReference type="NCBI Taxonomy" id="1859457"/>
    <lineage>
        <taxon>Bacteria</taxon>
        <taxon>Pseudomonadati</taxon>
        <taxon>Pseudomonadota</taxon>
        <taxon>Gammaproteobacteria</taxon>
        <taxon>Alteromonadales</taxon>
        <taxon>Pseudoalteromonadaceae</taxon>
        <taxon>Pseudoalteromonas</taxon>
    </lineage>
</organism>
<dbReference type="RefSeq" id="WP_070983383.1">
    <property type="nucleotide sequence ID" value="NZ_MKJU01000006.1"/>
</dbReference>
<reference evidence="3 4" key="1">
    <citation type="submission" date="2016-09" db="EMBL/GenBank/DDBJ databases">
        <title>Pseudoalteromonas amylolytica sp. nov., isolated from the surface seawater.</title>
        <authorList>
            <person name="Wu Y.-H."/>
            <person name="Cheng H."/>
            <person name="Jin X.-B."/>
            <person name="Wang C.-S."/>
            <person name="Xu X.-W."/>
        </authorList>
    </citation>
    <scope>NUCLEOTIDE SEQUENCE [LARGE SCALE GENOMIC DNA]</scope>
    <source>
        <strain evidence="3 4">JW1</strain>
    </source>
</reference>
<dbReference type="Gene3D" id="3.20.20.150">
    <property type="entry name" value="Divalent-metal-dependent TIM barrel enzymes"/>
    <property type="match status" value="1"/>
</dbReference>
<feature type="domain" description="Xylose isomerase-like TIM barrel" evidence="2">
    <location>
        <begin position="64"/>
        <end position="285"/>
    </location>
</feature>
<keyword evidence="1" id="KW-0732">Signal</keyword>